<keyword evidence="2" id="KW-0233">DNA recombination</keyword>
<dbReference type="Pfam" id="PF13102">
    <property type="entry name" value="Phage_int_SAM_5"/>
    <property type="match status" value="1"/>
</dbReference>
<gene>
    <name evidence="4" type="ORF">C7Y47_06720</name>
</gene>
<evidence type="ECO:0000313" key="4">
    <source>
        <dbReference type="EMBL" id="TQR35972.1"/>
    </source>
</evidence>
<reference evidence="4 5" key="1">
    <citation type="submission" date="2018-03" db="EMBL/GenBank/DDBJ databases">
        <title>Aerobic endospore-forming bacteria genome sequencing and assembly.</title>
        <authorList>
            <person name="Cavalcante D.A."/>
            <person name="Driks A."/>
            <person name="Putonti C."/>
            <person name="De-Souza M.T."/>
        </authorList>
    </citation>
    <scope>NUCLEOTIDE SEQUENCE [LARGE SCALE GENOMIC DNA]</scope>
    <source>
        <strain evidence="4 5">SDF0037</strain>
    </source>
</reference>
<protein>
    <recommendedName>
        <fullName evidence="3">Tyr recombinase domain-containing protein</fullName>
    </recommendedName>
</protein>
<proteinExistence type="predicted"/>
<organism evidence="4 5">
    <name type="scientific">Lysinibacillus sphaericus</name>
    <name type="common">Bacillus sphaericus</name>
    <dbReference type="NCBI Taxonomy" id="1421"/>
    <lineage>
        <taxon>Bacteria</taxon>
        <taxon>Bacillati</taxon>
        <taxon>Bacillota</taxon>
        <taxon>Bacilli</taxon>
        <taxon>Bacillales</taxon>
        <taxon>Bacillaceae</taxon>
        <taxon>Lysinibacillus</taxon>
    </lineage>
</organism>
<dbReference type="InterPro" id="IPR025269">
    <property type="entry name" value="SAM-like_dom"/>
</dbReference>
<name>A0A544UQ57_LYSSH</name>
<sequence>MPRKVKELRMDDVVFKPNLKPSFSEQKDTNKKTDSILIEQAIEIVNQQMKLQGLRHKTLLVYNHTMQKYVEFLNLKKVDDINKEGFMDWLESLDHLDKVTQANRFRFVSAILTRFYDNGWIKGNKFWKDVKIKVDKKVKQAAQEKKLEILLSVIDATNFIGFRDLVVVLLLYRTGIRINTLASLKEEHINFSEKMLG</sequence>
<dbReference type="EMBL" id="SADV01000004">
    <property type="protein sequence ID" value="TQR35972.1"/>
    <property type="molecule type" value="Genomic_DNA"/>
</dbReference>
<dbReference type="InterPro" id="IPR011010">
    <property type="entry name" value="DNA_brk_join_enz"/>
</dbReference>
<evidence type="ECO:0000313" key="5">
    <source>
        <dbReference type="Proteomes" id="UP000317944"/>
    </source>
</evidence>
<dbReference type="InterPro" id="IPR002104">
    <property type="entry name" value="Integrase_catalytic"/>
</dbReference>
<accession>A0A544UQ57</accession>
<dbReference type="PROSITE" id="PS51898">
    <property type="entry name" value="TYR_RECOMBINASE"/>
    <property type="match status" value="1"/>
</dbReference>
<comment type="caution">
    <text evidence="4">The sequence shown here is derived from an EMBL/GenBank/DDBJ whole genome shotgun (WGS) entry which is preliminary data.</text>
</comment>
<dbReference type="SUPFAM" id="SSF56349">
    <property type="entry name" value="DNA breaking-rejoining enzymes"/>
    <property type="match status" value="1"/>
</dbReference>
<dbReference type="Gene3D" id="1.10.443.10">
    <property type="entry name" value="Intergrase catalytic core"/>
    <property type="match status" value="1"/>
</dbReference>
<dbReference type="InterPro" id="IPR010998">
    <property type="entry name" value="Integrase_recombinase_N"/>
</dbReference>
<keyword evidence="1" id="KW-0238">DNA-binding</keyword>
<dbReference type="OrthoDB" id="2734843at2"/>
<dbReference type="AlphaFoldDB" id="A0A544UQ57"/>
<dbReference type="Proteomes" id="UP000317944">
    <property type="component" value="Unassembled WGS sequence"/>
</dbReference>
<dbReference type="GO" id="GO:0003677">
    <property type="term" value="F:DNA binding"/>
    <property type="evidence" value="ECO:0007669"/>
    <property type="project" value="UniProtKB-KW"/>
</dbReference>
<evidence type="ECO:0000259" key="3">
    <source>
        <dbReference type="PROSITE" id="PS51898"/>
    </source>
</evidence>
<dbReference type="Gene3D" id="1.10.150.130">
    <property type="match status" value="1"/>
</dbReference>
<dbReference type="GO" id="GO:0006310">
    <property type="term" value="P:DNA recombination"/>
    <property type="evidence" value="ECO:0007669"/>
    <property type="project" value="UniProtKB-KW"/>
</dbReference>
<feature type="domain" description="Tyr recombinase" evidence="3">
    <location>
        <begin position="136"/>
        <end position="197"/>
    </location>
</feature>
<evidence type="ECO:0000256" key="2">
    <source>
        <dbReference type="ARBA" id="ARBA00023172"/>
    </source>
</evidence>
<dbReference type="InterPro" id="IPR013762">
    <property type="entry name" value="Integrase-like_cat_sf"/>
</dbReference>
<dbReference type="RefSeq" id="WP_142508063.1">
    <property type="nucleotide sequence ID" value="NZ_SADV01000004.1"/>
</dbReference>
<evidence type="ECO:0000256" key="1">
    <source>
        <dbReference type="ARBA" id="ARBA00023125"/>
    </source>
</evidence>
<dbReference type="GO" id="GO:0015074">
    <property type="term" value="P:DNA integration"/>
    <property type="evidence" value="ECO:0007669"/>
    <property type="project" value="InterPro"/>
</dbReference>